<dbReference type="Proteomes" id="UP000295621">
    <property type="component" value="Unassembled WGS sequence"/>
</dbReference>
<feature type="non-terminal residue" evidence="1">
    <location>
        <position position="53"/>
    </location>
</feature>
<protein>
    <submittedName>
        <fullName evidence="1">Formylglycine-generating enzyme family protein</fullName>
    </submittedName>
</protein>
<organism evidence="1 2">
    <name type="scientific">Jiangella ureilytica</name>
    <dbReference type="NCBI Taxonomy" id="2530374"/>
    <lineage>
        <taxon>Bacteria</taxon>
        <taxon>Bacillati</taxon>
        <taxon>Actinomycetota</taxon>
        <taxon>Actinomycetes</taxon>
        <taxon>Jiangellales</taxon>
        <taxon>Jiangellaceae</taxon>
        <taxon>Jiangella</taxon>
    </lineage>
</organism>
<proteinExistence type="predicted"/>
<gene>
    <name evidence="1" type="ORF">E1212_15070</name>
</gene>
<name>A0A4R4RLT7_9ACTN</name>
<dbReference type="EMBL" id="SMKL01000031">
    <property type="protein sequence ID" value="TDC50356.1"/>
    <property type="molecule type" value="Genomic_DNA"/>
</dbReference>
<sequence>MGEAGSVADLGLPFVPPVREVKDVARGMVRLAGGGFWMGGDDPDAFPADGEGP</sequence>
<evidence type="ECO:0000313" key="2">
    <source>
        <dbReference type="Proteomes" id="UP000295621"/>
    </source>
</evidence>
<keyword evidence="2" id="KW-1185">Reference proteome</keyword>
<evidence type="ECO:0000313" key="1">
    <source>
        <dbReference type="EMBL" id="TDC50356.1"/>
    </source>
</evidence>
<accession>A0A4R4RLT7</accession>
<comment type="caution">
    <text evidence="1">The sequence shown here is derived from an EMBL/GenBank/DDBJ whole genome shotgun (WGS) entry which is preliminary data.</text>
</comment>
<reference evidence="1 2" key="1">
    <citation type="submission" date="2019-02" db="EMBL/GenBank/DDBJ databases">
        <title>Draft genome sequences of novel Actinobacteria.</title>
        <authorList>
            <person name="Sahin N."/>
            <person name="Ay H."/>
            <person name="Saygin H."/>
        </authorList>
    </citation>
    <scope>NUCLEOTIDE SEQUENCE [LARGE SCALE GENOMIC DNA]</scope>
    <source>
        <strain evidence="1 2">KC603</strain>
    </source>
</reference>
<dbReference type="AlphaFoldDB" id="A0A4R4RLT7"/>